<protein>
    <recommendedName>
        <fullName evidence="3">BZIP domain-containing protein</fullName>
    </recommendedName>
</protein>
<dbReference type="EnsemblMetazoa" id="Aqu2.1.14504_001">
    <property type="protein sequence ID" value="Aqu2.1.14504_001"/>
    <property type="gene ID" value="Aqu2.1.14504"/>
</dbReference>
<evidence type="ECO:0000256" key="1">
    <source>
        <dbReference type="SAM" id="Coils"/>
    </source>
</evidence>
<reference evidence="4" key="1">
    <citation type="submission" date="2017-05" db="UniProtKB">
        <authorList>
            <consortium name="EnsemblMetazoa"/>
        </authorList>
    </citation>
    <scope>IDENTIFICATION</scope>
</reference>
<name>A0A1X7TID7_AMPQE</name>
<feature type="region of interest" description="Disordered" evidence="2">
    <location>
        <begin position="117"/>
        <end position="150"/>
    </location>
</feature>
<proteinExistence type="predicted"/>
<keyword evidence="1" id="KW-0175">Coiled coil</keyword>
<dbReference type="CDD" id="cd14706">
    <property type="entry name" value="bZIP_CREBZF"/>
    <property type="match status" value="1"/>
</dbReference>
<dbReference type="Pfam" id="PF00170">
    <property type="entry name" value="bZIP_1"/>
    <property type="match status" value="1"/>
</dbReference>
<dbReference type="InParanoid" id="A0A1X7TID7"/>
<dbReference type="PROSITE" id="PS50217">
    <property type="entry name" value="BZIP"/>
    <property type="match status" value="1"/>
</dbReference>
<evidence type="ECO:0000259" key="3">
    <source>
        <dbReference type="PROSITE" id="PS50217"/>
    </source>
</evidence>
<evidence type="ECO:0000313" key="4">
    <source>
        <dbReference type="EnsemblMetazoa" id="Aqu2.1.14504_001"/>
    </source>
</evidence>
<dbReference type="AlphaFoldDB" id="A0A1X7TID7"/>
<sequence>MQNDIGHPCLLVTVCLERREGLSLFLSVLCMDVLTLGQISTGSNRALLSDSSNEAQPEELELLTGFQGTDTLSINFHSPSDYSSESGLTSPGTCTLIDDDFFDGLLNSDDLLLSCSTELETPPEPKPTQSPVPLPRKDSPKNNNKPVSMHEPKVRVFQDGRKLNDAAVERNRKNAIAARANRQKKKEYVSKLEEQVESLSAENKSLFERCRGLEGHVSDLKQERVARH</sequence>
<dbReference type="InterPro" id="IPR004827">
    <property type="entry name" value="bZIP"/>
</dbReference>
<dbReference type="GO" id="GO:0003700">
    <property type="term" value="F:DNA-binding transcription factor activity"/>
    <property type="evidence" value="ECO:0007669"/>
    <property type="project" value="InterPro"/>
</dbReference>
<evidence type="ECO:0000256" key="2">
    <source>
        <dbReference type="SAM" id="MobiDB-lite"/>
    </source>
</evidence>
<accession>A0A1X7TID7</accession>
<dbReference type="Gene3D" id="1.20.5.170">
    <property type="match status" value="1"/>
</dbReference>
<dbReference type="SUPFAM" id="SSF57959">
    <property type="entry name" value="Leucine zipper domain"/>
    <property type="match status" value="1"/>
</dbReference>
<organism evidence="4">
    <name type="scientific">Amphimedon queenslandica</name>
    <name type="common">Sponge</name>
    <dbReference type="NCBI Taxonomy" id="400682"/>
    <lineage>
        <taxon>Eukaryota</taxon>
        <taxon>Metazoa</taxon>
        <taxon>Porifera</taxon>
        <taxon>Demospongiae</taxon>
        <taxon>Heteroscleromorpha</taxon>
        <taxon>Haplosclerida</taxon>
        <taxon>Niphatidae</taxon>
        <taxon>Amphimedon</taxon>
    </lineage>
</organism>
<dbReference type="InterPro" id="IPR046347">
    <property type="entry name" value="bZIP_sf"/>
</dbReference>
<dbReference type="PROSITE" id="PS00036">
    <property type="entry name" value="BZIP_BASIC"/>
    <property type="match status" value="1"/>
</dbReference>
<feature type="coiled-coil region" evidence="1">
    <location>
        <begin position="182"/>
        <end position="209"/>
    </location>
</feature>
<feature type="compositionally biased region" description="Pro residues" evidence="2">
    <location>
        <begin position="122"/>
        <end position="134"/>
    </location>
</feature>
<feature type="domain" description="BZIP" evidence="3">
    <location>
        <begin position="164"/>
        <end position="223"/>
    </location>
</feature>
<dbReference type="OrthoDB" id="6606299at2759"/>
<dbReference type="SMART" id="SM00338">
    <property type="entry name" value="BRLZ"/>
    <property type="match status" value="1"/>
</dbReference>